<reference evidence="1" key="1">
    <citation type="submission" date="2014-11" db="EMBL/GenBank/DDBJ databases">
        <authorList>
            <person name="Amaro Gonzalez C."/>
        </authorList>
    </citation>
    <scope>NUCLEOTIDE SEQUENCE</scope>
</reference>
<proteinExistence type="predicted"/>
<evidence type="ECO:0000313" key="1">
    <source>
        <dbReference type="EMBL" id="JAH95582.1"/>
    </source>
</evidence>
<organism evidence="1">
    <name type="scientific">Anguilla anguilla</name>
    <name type="common">European freshwater eel</name>
    <name type="synonym">Muraena anguilla</name>
    <dbReference type="NCBI Taxonomy" id="7936"/>
    <lineage>
        <taxon>Eukaryota</taxon>
        <taxon>Metazoa</taxon>
        <taxon>Chordata</taxon>
        <taxon>Craniata</taxon>
        <taxon>Vertebrata</taxon>
        <taxon>Euteleostomi</taxon>
        <taxon>Actinopterygii</taxon>
        <taxon>Neopterygii</taxon>
        <taxon>Teleostei</taxon>
        <taxon>Anguilliformes</taxon>
        <taxon>Anguillidae</taxon>
        <taxon>Anguilla</taxon>
    </lineage>
</organism>
<name>A0A0E9WYL9_ANGAN</name>
<protein>
    <submittedName>
        <fullName evidence="1">Uncharacterized protein</fullName>
    </submittedName>
</protein>
<sequence length="98" mass="11057">MVCLAPLASSGQCLLLVSSWEEEEMPFWFWEEPDPRPYNRPQYFASSMLSSKNNSFILKKAIPVSRESEPAWCCLPILFSSSWSATSWRPPSGSCSSS</sequence>
<dbReference type="EMBL" id="GBXM01012995">
    <property type="protein sequence ID" value="JAH95582.1"/>
    <property type="molecule type" value="Transcribed_RNA"/>
</dbReference>
<dbReference type="AlphaFoldDB" id="A0A0E9WYL9"/>
<accession>A0A0E9WYL9</accession>
<reference evidence="1" key="2">
    <citation type="journal article" date="2015" name="Fish Shellfish Immunol.">
        <title>Early steps in the European eel (Anguilla anguilla)-Vibrio vulnificus interaction in the gills: Role of the RtxA13 toxin.</title>
        <authorList>
            <person name="Callol A."/>
            <person name="Pajuelo D."/>
            <person name="Ebbesson L."/>
            <person name="Teles M."/>
            <person name="MacKenzie S."/>
            <person name="Amaro C."/>
        </authorList>
    </citation>
    <scope>NUCLEOTIDE SEQUENCE</scope>
</reference>